<keyword evidence="2" id="KW-0677">Repeat</keyword>
<dbReference type="EMBL" id="RCMG01000479">
    <property type="protein sequence ID" value="KAG2853472.1"/>
    <property type="molecule type" value="Genomic_DNA"/>
</dbReference>
<proteinExistence type="predicted"/>
<evidence type="ECO:0000256" key="5">
    <source>
        <dbReference type="SAM" id="MobiDB-lite"/>
    </source>
</evidence>
<gene>
    <name evidence="6" type="ORF">PC113_g14146</name>
    <name evidence="7" type="ORF">PC115_g14050</name>
    <name evidence="8" type="ORF">PC117_g15350</name>
    <name evidence="9" type="ORF">PC118_g14725</name>
</gene>
<dbReference type="Proteomes" id="UP000736787">
    <property type="component" value="Unassembled WGS sequence"/>
</dbReference>
<evidence type="ECO:0000256" key="1">
    <source>
        <dbReference type="ARBA" id="ARBA00004123"/>
    </source>
</evidence>
<dbReference type="PANTHER" id="PTHR22793:SF12">
    <property type="entry name" value="MYOCARDIN-RELATED TRANSCRIPTION FACTOR, ISOFORM H"/>
    <property type="match status" value="1"/>
</dbReference>
<dbReference type="PANTHER" id="PTHR22793">
    <property type="entry name" value="MYOCARDIN-RELATED TRANSCRIPTION FACTOR-RELATED"/>
    <property type="match status" value="1"/>
</dbReference>
<feature type="region of interest" description="Disordered" evidence="5">
    <location>
        <begin position="1"/>
        <end position="56"/>
    </location>
</feature>
<dbReference type="AlphaFoldDB" id="A0A8T0YVG4"/>
<dbReference type="Gene3D" id="6.10.150.10">
    <property type="match status" value="2"/>
</dbReference>
<dbReference type="Proteomes" id="UP000697107">
    <property type="component" value="Unassembled WGS sequence"/>
</dbReference>
<evidence type="ECO:0000313" key="8">
    <source>
        <dbReference type="EMBL" id="KAG2924679.1"/>
    </source>
</evidence>
<feature type="repeat" description="RPEL" evidence="4">
    <location>
        <begin position="234"/>
        <end position="259"/>
    </location>
</feature>
<sequence length="344" mass="38054">MAKKSKGGKNKTPTSTPTPTSVKKVDGGPDQEPPATDEQATAVKEQHRRASEKVDHLLEVRPDAEELEQRNVLPTASPNVAPTLQGVQKQLQRKMSADELAHRLESRPDVQELRDLAIVHGGDGVAPSLQATQEKLQRQINTDKVHQHLTKRPSIEELRTTGVLETSAELAPSLTATAKKLERNLVQNQVSHLLESRPEKDELVSQNILEDQDAAVAPVLQGAKHQLERQLKADQIARQLRHRPSVTELEEKGIIDEGELGEDGLQKKRSLSQRARYALALKAASRIAADKLISAEEKARLKDLILSDDEKVVAALECYELDEDIEEMLDTLNEVGFEPVVSCK</sequence>
<feature type="compositionally biased region" description="Low complexity" evidence="5">
    <location>
        <begin position="10"/>
        <end position="22"/>
    </location>
</feature>
<protein>
    <recommendedName>
        <fullName evidence="11">RPEL repeat</fullName>
    </recommendedName>
</protein>
<evidence type="ECO:0000256" key="3">
    <source>
        <dbReference type="ARBA" id="ARBA00023242"/>
    </source>
</evidence>
<dbReference type="GO" id="GO:0005634">
    <property type="term" value="C:nucleus"/>
    <property type="evidence" value="ECO:0007669"/>
    <property type="project" value="UniProtKB-SubCell"/>
</dbReference>
<evidence type="ECO:0000256" key="2">
    <source>
        <dbReference type="ARBA" id="ARBA00022737"/>
    </source>
</evidence>
<dbReference type="InterPro" id="IPR043451">
    <property type="entry name" value="Myocardin-like"/>
</dbReference>
<name>A0A8T0YVG4_9STRA</name>
<organism evidence="6 10">
    <name type="scientific">Phytophthora cactorum</name>
    <dbReference type="NCBI Taxonomy" id="29920"/>
    <lineage>
        <taxon>Eukaryota</taxon>
        <taxon>Sar</taxon>
        <taxon>Stramenopiles</taxon>
        <taxon>Oomycota</taxon>
        <taxon>Peronosporomycetes</taxon>
        <taxon>Peronosporales</taxon>
        <taxon>Peronosporaceae</taxon>
        <taxon>Phytophthora</taxon>
    </lineage>
</organism>
<dbReference type="GO" id="GO:0045944">
    <property type="term" value="P:positive regulation of transcription by RNA polymerase II"/>
    <property type="evidence" value="ECO:0007669"/>
    <property type="project" value="TreeGrafter"/>
</dbReference>
<evidence type="ECO:0000313" key="7">
    <source>
        <dbReference type="EMBL" id="KAG2907130.1"/>
    </source>
</evidence>
<evidence type="ECO:0000313" key="10">
    <source>
        <dbReference type="Proteomes" id="UP000735874"/>
    </source>
</evidence>
<reference evidence="6" key="1">
    <citation type="submission" date="2018-10" db="EMBL/GenBank/DDBJ databases">
        <title>Effector identification in a new, highly contiguous assembly of the strawberry crown rot pathogen Phytophthora cactorum.</title>
        <authorList>
            <person name="Armitage A.D."/>
            <person name="Nellist C.F."/>
            <person name="Bates H."/>
            <person name="Vickerstaff R.J."/>
            <person name="Harrison R.J."/>
        </authorList>
    </citation>
    <scope>NUCLEOTIDE SEQUENCE</scope>
    <source>
        <strain evidence="6">15-7</strain>
        <strain evidence="7">4032</strain>
        <strain evidence="8">4040</strain>
        <strain evidence="9">P415</strain>
    </source>
</reference>
<comment type="caution">
    <text evidence="6">The sequence shown here is derived from an EMBL/GenBank/DDBJ whole genome shotgun (WGS) entry which is preliminary data.</text>
</comment>
<evidence type="ECO:0008006" key="11">
    <source>
        <dbReference type="Google" id="ProtNLM"/>
    </source>
</evidence>
<dbReference type="Pfam" id="PF02755">
    <property type="entry name" value="RPEL"/>
    <property type="match status" value="1"/>
</dbReference>
<dbReference type="PROSITE" id="PS51073">
    <property type="entry name" value="RPEL"/>
    <property type="match status" value="1"/>
</dbReference>
<accession>A0A8T0YVG4</accession>
<evidence type="ECO:0000313" key="9">
    <source>
        <dbReference type="EMBL" id="KAG2974111.1"/>
    </source>
</evidence>
<dbReference type="EMBL" id="RCML01000547">
    <property type="protein sequence ID" value="KAG2974111.1"/>
    <property type="molecule type" value="Genomic_DNA"/>
</dbReference>
<dbReference type="InterPro" id="IPR004018">
    <property type="entry name" value="RPEL_repeat"/>
</dbReference>
<dbReference type="VEuPathDB" id="FungiDB:PC110_g13863"/>
<dbReference type="SMART" id="SM00707">
    <property type="entry name" value="RPEL"/>
    <property type="match status" value="5"/>
</dbReference>
<feature type="compositionally biased region" description="Basic and acidic residues" evidence="5">
    <location>
        <begin position="44"/>
        <end position="56"/>
    </location>
</feature>
<dbReference type="Gene3D" id="6.10.140.2130">
    <property type="match status" value="1"/>
</dbReference>
<dbReference type="EMBL" id="RCMK01000508">
    <property type="protein sequence ID" value="KAG2924679.1"/>
    <property type="molecule type" value="Genomic_DNA"/>
</dbReference>
<dbReference type="Gene3D" id="6.10.140.2040">
    <property type="match status" value="1"/>
</dbReference>
<dbReference type="EMBL" id="RCMI01000521">
    <property type="protein sequence ID" value="KAG2907130.1"/>
    <property type="molecule type" value="Genomic_DNA"/>
</dbReference>
<dbReference type="GO" id="GO:0003713">
    <property type="term" value="F:transcription coactivator activity"/>
    <property type="evidence" value="ECO:0007669"/>
    <property type="project" value="TreeGrafter"/>
</dbReference>
<dbReference type="Proteomes" id="UP000774804">
    <property type="component" value="Unassembled WGS sequence"/>
</dbReference>
<comment type="subcellular location">
    <subcellularLocation>
        <location evidence="1">Nucleus</location>
    </subcellularLocation>
</comment>
<keyword evidence="3" id="KW-0539">Nucleus</keyword>
<evidence type="ECO:0000313" key="6">
    <source>
        <dbReference type="EMBL" id="KAG2853472.1"/>
    </source>
</evidence>
<dbReference type="Proteomes" id="UP000735874">
    <property type="component" value="Unassembled WGS sequence"/>
</dbReference>
<evidence type="ECO:0000256" key="4">
    <source>
        <dbReference type="PROSITE-ProRule" id="PRU00401"/>
    </source>
</evidence>